<keyword evidence="4" id="KW-1185">Reference proteome</keyword>
<dbReference type="Proteomes" id="UP000199315">
    <property type="component" value="Unassembled WGS sequence"/>
</dbReference>
<evidence type="ECO:0000259" key="2">
    <source>
        <dbReference type="Pfam" id="PF14317"/>
    </source>
</evidence>
<feature type="transmembrane region" description="Helical" evidence="1">
    <location>
        <begin position="57"/>
        <end position="74"/>
    </location>
</feature>
<dbReference type="Pfam" id="PF14317">
    <property type="entry name" value="YcxB"/>
    <property type="match status" value="1"/>
</dbReference>
<protein>
    <submittedName>
        <fullName evidence="3">YcxB-like protein</fullName>
    </submittedName>
</protein>
<accession>A0A1D3TYX8</accession>
<keyword evidence="1" id="KW-0472">Membrane</keyword>
<dbReference type="OrthoDB" id="9792641at2"/>
<gene>
    <name evidence="3" type="ORF">SAMN05421730_105512</name>
</gene>
<feature type="domain" description="YcxB-like C-terminal" evidence="2">
    <location>
        <begin position="96"/>
        <end position="155"/>
    </location>
</feature>
<evidence type="ECO:0000313" key="3">
    <source>
        <dbReference type="EMBL" id="SCP99727.1"/>
    </source>
</evidence>
<sequence>MEKEVRLKILLKAEHLFDFLLYNVYHGFFGIVSMVIILFSVILLITGIREEGTIQKILLVAIILVFVAGVPWMLRLQAAKQLKLSPINGKSLIYEISSDGIQIKQGRNTLTNEWNEVRKVVETRKSIIVYSQRAGAFILPKHEIAEDYEALKSLLRSNTELKKCRLKNSR</sequence>
<keyword evidence="1" id="KW-1133">Transmembrane helix</keyword>
<dbReference type="InterPro" id="IPR025588">
    <property type="entry name" value="YcxB-like_C"/>
</dbReference>
<proteinExistence type="predicted"/>
<dbReference type="RefSeq" id="WP_091236995.1">
    <property type="nucleotide sequence ID" value="NZ_FMKA01000055.1"/>
</dbReference>
<dbReference type="EMBL" id="FMKA01000055">
    <property type="protein sequence ID" value="SCP99727.1"/>
    <property type="molecule type" value="Genomic_DNA"/>
</dbReference>
<name>A0A1D3TYX8_9FIRM</name>
<reference evidence="3 4" key="1">
    <citation type="submission" date="2016-09" db="EMBL/GenBank/DDBJ databases">
        <authorList>
            <person name="Capua I."/>
            <person name="De Benedictis P."/>
            <person name="Joannis T."/>
            <person name="Lombin L.H."/>
            <person name="Cattoli G."/>
        </authorList>
    </citation>
    <scope>NUCLEOTIDE SEQUENCE [LARGE SCALE GENOMIC DNA]</scope>
    <source>
        <strain evidence="3 4">GluBS11</strain>
    </source>
</reference>
<evidence type="ECO:0000256" key="1">
    <source>
        <dbReference type="SAM" id="Phobius"/>
    </source>
</evidence>
<dbReference type="AlphaFoldDB" id="A0A1D3TYX8"/>
<keyword evidence="1" id="KW-0812">Transmembrane</keyword>
<organism evidence="3 4">
    <name type="scientific">Anaerobium acetethylicum</name>
    <dbReference type="NCBI Taxonomy" id="1619234"/>
    <lineage>
        <taxon>Bacteria</taxon>
        <taxon>Bacillati</taxon>
        <taxon>Bacillota</taxon>
        <taxon>Clostridia</taxon>
        <taxon>Lachnospirales</taxon>
        <taxon>Lachnospiraceae</taxon>
        <taxon>Anaerobium</taxon>
    </lineage>
</organism>
<feature type="transmembrane region" description="Helical" evidence="1">
    <location>
        <begin position="20"/>
        <end position="45"/>
    </location>
</feature>
<evidence type="ECO:0000313" key="4">
    <source>
        <dbReference type="Proteomes" id="UP000199315"/>
    </source>
</evidence>